<organism evidence="3 4">
    <name type="scientific">Ganoderma sinense ZZ0214-1</name>
    <dbReference type="NCBI Taxonomy" id="1077348"/>
    <lineage>
        <taxon>Eukaryota</taxon>
        <taxon>Fungi</taxon>
        <taxon>Dikarya</taxon>
        <taxon>Basidiomycota</taxon>
        <taxon>Agaricomycotina</taxon>
        <taxon>Agaricomycetes</taxon>
        <taxon>Polyporales</taxon>
        <taxon>Polyporaceae</taxon>
        <taxon>Ganoderma</taxon>
    </lineage>
</organism>
<accession>A0A2G8S6H3</accession>
<dbReference type="EMBL" id="AYKW01000023">
    <property type="protein sequence ID" value="PIL29379.1"/>
    <property type="molecule type" value="Genomic_DNA"/>
</dbReference>
<dbReference type="AlphaFoldDB" id="A0A2G8S6H3"/>
<evidence type="ECO:0000313" key="3">
    <source>
        <dbReference type="EMBL" id="PIL29379.1"/>
    </source>
</evidence>
<feature type="compositionally biased region" description="Low complexity" evidence="2">
    <location>
        <begin position="322"/>
        <end position="350"/>
    </location>
</feature>
<keyword evidence="4" id="KW-1185">Reference proteome</keyword>
<feature type="compositionally biased region" description="Polar residues" evidence="2">
    <location>
        <begin position="284"/>
        <end position="306"/>
    </location>
</feature>
<feature type="region of interest" description="Disordered" evidence="2">
    <location>
        <begin position="26"/>
        <end position="79"/>
    </location>
</feature>
<evidence type="ECO:0000313" key="4">
    <source>
        <dbReference type="Proteomes" id="UP000230002"/>
    </source>
</evidence>
<feature type="region of interest" description="Disordered" evidence="2">
    <location>
        <begin position="239"/>
        <end position="367"/>
    </location>
</feature>
<feature type="compositionally biased region" description="Pro residues" evidence="2">
    <location>
        <begin position="351"/>
        <end position="361"/>
    </location>
</feature>
<feature type="coiled-coil region" evidence="1">
    <location>
        <begin position="181"/>
        <end position="219"/>
    </location>
</feature>
<protein>
    <submittedName>
        <fullName evidence="3">Uncharacterized protein</fullName>
    </submittedName>
</protein>
<comment type="caution">
    <text evidence="3">The sequence shown here is derived from an EMBL/GenBank/DDBJ whole genome shotgun (WGS) entry which is preliminary data.</text>
</comment>
<dbReference type="Proteomes" id="UP000230002">
    <property type="component" value="Unassembled WGS sequence"/>
</dbReference>
<feature type="compositionally biased region" description="Polar residues" evidence="2">
    <location>
        <begin position="239"/>
        <end position="271"/>
    </location>
</feature>
<dbReference type="OrthoDB" id="3224221at2759"/>
<proteinExistence type="predicted"/>
<sequence>MLVNYTLESAMPGSFEEELGARGLAVLPPPTLSSPPPPTLSSPLPPMLGALSRSMIPASRSSHQTSSSGDDPSLGEVKRSSKVRVVEIPRQPPVAPHSQLYTFLHLQHSKVESRRVRAALEDHETTANQYEHDKLQEISAAHAVTERDLRDTIDNRLREISSLKQDVGQKNAMIEGIGRCCDELNTALAEVRGELEEEREKLKAEREKAKAEREEGIRDLEARLLSSIQQSHAATVSSCLALRTPQSRPTSNAPNDEPMNPNTAPSCSPRTRSGIVQPARRAESLSTFTTPQVSSREHVNSASQRHALSVPAPNEADRNREQGSSASGLSASGQLPLPQWSLSDDPSTQSPSPPIRLPPLLPQTQRQHAQLQAVQKAVSAERERFKKTDDRNAHLTQVRRLFSDVFQAPADEDFYSVHVAAPREEVDRYLDGEGPGPDTGDLHFTDLEPYNNAWNCAVSRHLAHMVWDRQSTERWTTKKGGRAASASEAYWEDLILQKFKRVRKGWMDAQRKVVQDPATGQSHIESLEEAETRHFGKGEETRTVARQRERRFTRWERRTGICTTKMQLATVPFEKTRWTEFLKIIDILGKDGMSSDESTEEEVAKLPAAFYNDDWISTRSDEYVHGVLYGSDQGYEWVIRVAEAYNGRAANNS</sequence>
<gene>
    <name evidence="3" type="ORF">GSI_09431</name>
</gene>
<name>A0A2G8S6H3_9APHY</name>
<evidence type="ECO:0000256" key="2">
    <source>
        <dbReference type="SAM" id="MobiDB-lite"/>
    </source>
</evidence>
<evidence type="ECO:0000256" key="1">
    <source>
        <dbReference type="SAM" id="Coils"/>
    </source>
</evidence>
<reference evidence="3 4" key="1">
    <citation type="journal article" date="2015" name="Sci. Rep.">
        <title>Chromosome-level genome map provides insights into diverse defense mechanisms in the medicinal fungus Ganoderma sinense.</title>
        <authorList>
            <person name="Zhu Y."/>
            <person name="Xu J."/>
            <person name="Sun C."/>
            <person name="Zhou S."/>
            <person name="Xu H."/>
            <person name="Nelson D.R."/>
            <person name="Qian J."/>
            <person name="Song J."/>
            <person name="Luo H."/>
            <person name="Xiang L."/>
            <person name="Li Y."/>
            <person name="Xu Z."/>
            <person name="Ji A."/>
            <person name="Wang L."/>
            <person name="Lu S."/>
            <person name="Hayward A."/>
            <person name="Sun W."/>
            <person name="Li X."/>
            <person name="Schwartz D.C."/>
            <person name="Wang Y."/>
            <person name="Chen S."/>
        </authorList>
    </citation>
    <scope>NUCLEOTIDE SEQUENCE [LARGE SCALE GENOMIC DNA]</scope>
    <source>
        <strain evidence="3 4">ZZ0214-1</strain>
    </source>
</reference>
<feature type="compositionally biased region" description="Pro residues" evidence="2">
    <location>
        <begin position="27"/>
        <end position="46"/>
    </location>
</feature>
<feature type="compositionally biased region" description="Polar residues" evidence="2">
    <location>
        <begin position="59"/>
        <end position="70"/>
    </location>
</feature>
<dbReference type="STRING" id="1077348.A0A2G8S6H3"/>
<keyword evidence="1" id="KW-0175">Coiled coil</keyword>